<dbReference type="InterPro" id="IPR032831">
    <property type="entry name" value="LptM_cons"/>
</dbReference>
<dbReference type="RefSeq" id="WP_144084340.1">
    <property type="nucleotide sequence ID" value="NZ_CP027527.1"/>
</dbReference>
<sequence>MKRRILLLAVLTAPLAACGRKGRPVPPDGSTYPRKYPDITFPRDERDGQEKPETENP</sequence>
<evidence type="ECO:0000256" key="7">
    <source>
        <dbReference type="SAM" id="MobiDB-lite"/>
    </source>
</evidence>
<keyword evidence="2" id="KW-0732">Signal</keyword>
<evidence type="ECO:0000256" key="3">
    <source>
        <dbReference type="ARBA" id="ARBA00023136"/>
    </source>
</evidence>
<keyword evidence="4" id="KW-0564">Palmitate</keyword>
<accession>A4U0A1</accession>
<keyword evidence="6" id="KW-0449">Lipoprotein</keyword>
<keyword evidence="3" id="KW-0472">Membrane</keyword>
<dbReference type="NCBIfam" id="NF047847">
    <property type="entry name" value="SS_mature_LptM"/>
    <property type="match status" value="1"/>
</dbReference>
<proteinExistence type="predicted"/>
<reference evidence="8" key="1">
    <citation type="journal article" date="2007" name="J. Bacteriol.">
        <title>Comparative genome analysis of four magnetotactic bacteria reveals a complex set of group-specific genes implicated in magnetosome biomineralization and function.</title>
        <authorList>
            <person name="Richter M."/>
            <person name="Kube M."/>
            <person name="Bazylinski D.A."/>
            <person name="Lombardot T."/>
            <person name="Gloeckner F.O."/>
            <person name="Reinhardt R."/>
            <person name="Schueler D."/>
        </authorList>
    </citation>
    <scope>NUCLEOTIDE SEQUENCE</scope>
    <source>
        <strain evidence="8">MSR-1</strain>
    </source>
</reference>
<evidence type="ECO:0000256" key="4">
    <source>
        <dbReference type="ARBA" id="ARBA00023139"/>
    </source>
</evidence>
<evidence type="ECO:0000256" key="1">
    <source>
        <dbReference type="ARBA" id="ARBA00004459"/>
    </source>
</evidence>
<gene>
    <name evidence="8" type="ORF">MGR_1396</name>
</gene>
<dbReference type="AlphaFoldDB" id="A4U0A1"/>
<evidence type="ECO:0000256" key="2">
    <source>
        <dbReference type="ARBA" id="ARBA00022729"/>
    </source>
</evidence>
<keyword evidence="5" id="KW-0998">Cell outer membrane</keyword>
<evidence type="ECO:0000256" key="5">
    <source>
        <dbReference type="ARBA" id="ARBA00023237"/>
    </source>
</evidence>
<evidence type="ECO:0000256" key="6">
    <source>
        <dbReference type="ARBA" id="ARBA00023288"/>
    </source>
</evidence>
<feature type="compositionally biased region" description="Basic and acidic residues" evidence="7">
    <location>
        <begin position="35"/>
        <end position="57"/>
    </location>
</feature>
<comment type="subcellular location">
    <subcellularLocation>
        <location evidence="1">Cell outer membrane</location>
        <topology evidence="1">Lipid-anchor</topology>
    </subcellularLocation>
</comment>
<name>A4U0A1_9PROT</name>
<evidence type="ECO:0000313" key="8">
    <source>
        <dbReference type="EMBL" id="CAM76308.1"/>
    </source>
</evidence>
<feature type="region of interest" description="Disordered" evidence="7">
    <location>
        <begin position="18"/>
        <end position="57"/>
    </location>
</feature>
<dbReference type="EMBL" id="CU459003">
    <property type="protein sequence ID" value="CAM76308.1"/>
    <property type="molecule type" value="Genomic_DNA"/>
</dbReference>
<protein>
    <submittedName>
        <fullName evidence="8">Secreted protein</fullName>
    </submittedName>
</protein>
<organism evidence="8">
    <name type="scientific">Magnetospirillum gryphiswaldense</name>
    <dbReference type="NCBI Taxonomy" id="55518"/>
    <lineage>
        <taxon>Bacteria</taxon>
        <taxon>Pseudomonadati</taxon>
        <taxon>Pseudomonadota</taxon>
        <taxon>Alphaproteobacteria</taxon>
        <taxon>Rhodospirillales</taxon>
        <taxon>Rhodospirillaceae</taxon>
        <taxon>Magnetospirillum</taxon>
    </lineage>
</organism>